<dbReference type="PANTHER" id="PTHR43365">
    <property type="entry name" value="BLR7806 PROTEIN"/>
    <property type="match status" value="1"/>
</dbReference>
<dbReference type="InterPro" id="IPR020617">
    <property type="entry name" value="Thiolase_C"/>
</dbReference>
<organism evidence="7 8">
    <name type="scientific">Brevundimonas terrae</name>
    <dbReference type="NCBI Taxonomy" id="363631"/>
    <lineage>
        <taxon>Bacteria</taxon>
        <taxon>Pseudomonadati</taxon>
        <taxon>Pseudomonadota</taxon>
        <taxon>Alphaproteobacteria</taxon>
        <taxon>Caulobacterales</taxon>
        <taxon>Caulobacteraceae</taxon>
        <taxon>Brevundimonas</taxon>
    </lineage>
</organism>
<dbReference type="InterPro" id="IPR002155">
    <property type="entry name" value="Thiolase"/>
</dbReference>
<dbReference type="InterPro" id="IPR020613">
    <property type="entry name" value="Thiolase_CS"/>
</dbReference>
<evidence type="ECO:0000259" key="5">
    <source>
        <dbReference type="Pfam" id="PF00108"/>
    </source>
</evidence>
<dbReference type="CDD" id="cd00751">
    <property type="entry name" value="thiolase"/>
    <property type="match status" value="1"/>
</dbReference>
<proteinExistence type="inferred from homology"/>
<keyword evidence="2 4" id="KW-0808">Transferase</keyword>
<dbReference type="Pfam" id="PF00108">
    <property type="entry name" value="Thiolase_N"/>
    <property type="match status" value="1"/>
</dbReference>
<comment type="caution">
    <text evidence="7">The sequence shown here is derived from an EMBL/GenBank/DDBJ whole genome shotgun (WGS) entry which is preliminary data.</text>
</comment>
<reference evidence="8" key="1">
    <citation type="journal article" date="2019" name="Int. J. Syst. Evol. Microbiol.">
        <title>The Global Catalogue of Microorganisms (GCM) 10K type strain sequencing project: providing services to taxonomists for standard genome sequencing and annotation.</title>
        <authorList>
            <consortium name="The Broad Institute Genomics Platform"/>
            <consortium name="The Broad Institute Genome Sequencing Center for Infectious Disease"/>
            <person name="Wu L."/>
            <person name="Ma J."/>
        </authorList>
    </citation>
    <scope>NUCLEOTIDE SEQUENCE [LARGE SCALE GENOMIC DNA]</scope>
    <source>
        <strain evidence="8">JCM 13476</strain>
    </source>
</reference>
<sequence length="384" mass="39584">MSAYIHDAIRTPRGKARPNGGLAAMKPQHLVSGLIDALEQRGHAPRKAEGLLLGCVGQVGAQGGNIALVSKLHAGLDDTAFAYTLNNYCVSGLTAIAQAAQMVTGGAVSSVLAGGVEMMSHVPFMADKADYYTNDELEPRARFLLVALAADRLAEDCGIAREALDAVTLTSQQRTAAAEGSPLVASRIAVNALAKDEAPRASTRTETLAAMPTAFGAMAPHYAGALNGREIAYSHTLAHAPPMTDGAGLALVSADPKGARARIVASVEIGGDPYASLTAGFAAMERVLAKAGLTLADMDRIEFMEAFAVVIAKFLRDYDVDPECVNVGGGHLAKGHPMGATGAILLSSLLDALDAIEGRYGLVVVTGAQGIGAAMIVERMGPQV</sequence>
<gene>
    <name evidence="7" type="ORF">GCM10009093_13550</name>
</gene>
<evidence type="ECO:0000256" key="4">
    <source>
        <dbReference type="RuleBase" id="RU003557"/>
    </source>
</evidence>
<dbReference type="PIRSF" id="PIRSF000429">
    <property type="entry name" value="Ac-CoA_Ac_transf"/>
    <property type="match status" value="1"/>
</dbReference>
<evidence type="ECO:0000256" key="1">
    <source>
        <dbReference type="ARBA" id="ARBA00010982"/>
    </source>
</evidence>
<dbReference type="Proteomes" id="UP001500791">
    <property type="component" value="Unassembled WGS sequence"/>
</dbReference>
<feature type="domain" description="Thiolase N-terminal" evidence="5">
    <location>
        <begin position="4"/>
        <end position="216"/>
    </location>
</feature>
<dbReference type="SUPFAM" id="SSF53901">
    <property type="entry name" value="Thiolase-like"/>
    <property type="match status" value="2"/>
</dbReference>
<dbReference type="EMBL" id="BAAAEJ010000005">
    <property type="protein sequence ID" value="GAA0388089.1"/>
    <property type="molecule type" value="Genomic_DNA"/>
</dbReference>
<dbReference type="InterPro" id="IPR020616">
    <property type="entry name" value="Thiolase_N"/>
</dbReference>
<evidence type="ECO:0000256" key="3">
    <source>
        <dbReference type="ARBA" id="ARBA00023315"/>
    </source>
</evidence>
<keyword evidence="3 4" id="KW-0012">Acyltransferase</keyword>
<evidence type="ECO:0000313" key="7">
    <source>
        <dbReference type="EMBL" id="GAA0388089.1"/>
    </source>
</evidence>
<accession>A0ABP3I3K0</accession>
<evidence type="ECO:0000256" key="2">
    <source>
        <dbReference type="ARBA" id="ARBA00022679"/>
    </source>
</evidence>
<evidence type="ECO:0000313" key="8">
    <source>
        <dbReference type="Proteomes" id="UP001500791"/>
    </source>
</evidence>
<evidence type="ECO:0000259" key="6">
    <source>
        <dbReference type="Pfam" id="PF02803"/>
    </source>
</evidence>
<name>A0ABP3I3K0_9CAUL</name>
<dbReference type="PROSITE" id="PS00737">
    <property type="entry name" value="THIOLASE_2"/>
    <property type="match status" value="1"/>
</dbReference>
<dbReference type="Gene3D" id="3.40.47.10">
    <property type="match status" value="2"/>
</dbReference>
<dbReference type="Pfam" id="PF02803">
    <property type="entry name" value="Thiolase_C"/>
    <property type="match status" value="1"/>
</dbReference>
<dbReference type="InterPro" id="IPR016039">
    <property type="entry name" value="Thiolase-like"/>
</dbReference>
<comment type="similarity">
    <text evidence="1 4">Belongs to the thiolase-like superfamily. Thiolase family.</text>
</comment>
<protein>
    <submittedName>
        <fullName evidence="7">Acetyl-CoA C-acetyltransferase</fullName>
    </submittedName>
</protein>
<keyword evidence="8" id="KW-1185">Reference proteome</keyword>
<dbReference type="RefSeq" id="WP_167178868.1">
    <property type="nucleotide sequence ID" value="NZ_BAAAEJ010000005.1"/>
</dbReference>
<feature type="domain" description="Thiolase C-terminal" evidence="6">
    <location>
        <begin position="260"/>
        <end position="379"/>
    </location>
</feature>
<dbReference type="PANTHER" id="PTHR43365:SF1">
    <property type="entry name" value="ACETYL-COA C-ACYLTRANSFERASE"/>
    <property type="match status" value="1"/>
</dbReference>